<reference evidence="6 7" key="1">
    <citation type="submission" date="2022-07" db="EMBL/GenBank/DDBJ databases">
        <title>Methylomonas rivi sp. nov., Methylomonas rosea sp. nov., Methylomonas aureus sp. nov. and Methylomonas subterranea sp. nov., four novel methanotrophs isolated from a freshwater creek and the deep terrestrial subsurface.</title>
        <authorList>
            <person name="Abin C."/>
            <person name="Sankaranarayanan K."/>
            <person name="Garner C."/>
            <person name="Sindelar R."/>
            <person name="Kotary K."/>
            <person name="Garner R."/>
            <person name="Barclay S."/>
            <person name="Lawson P."/>
            <person name="Krumholz L."/>
        </authorList>
    </citation>
    <scope>NUCLEOTIDE SEQUENCE [LARGE SCALE GENOMIC DNA]</scope>
    <source>
        <strain evidence="6 7">SURF-2</strain>
    </source>
</reference>
<accession>A0ABT1TKG2</accession>
<keyword evidence="3 6" id="KW-0238">DNA-binding</keyword>
<evidence type="ECO:0000313" key="6">
    <source>
        <dbReference type="EMBL" id="MCQ8105974.1"/>
    </source>
</evidence>
<evidence type="ECO:0000256" key="3">
    <source>
        <dbReference type="ARBA" id="ARBA00023125"/>
    </source>
</evidence>
<dbReference type="InterPro" id="IPR009061">
    <property type="entry name" value="DNA-bd_dom_put_sf"/>
</dbReference>
<dbReference type="InterPro" id="IPR047057">
    <property type="entry name" value="MerR_fam"/>
</dbReference>
<sequence>MSDYLTIGEASETLGVTRATLRNWDKAGKLKPYRHPVNGYRLYNRNELETLLKVVQTTQ</sequence>
<dbReference type="Proteomes" id="UP001524499">
    <property type="component" value="Unassembled WGS sequence"/>
</dbReference>
<dbReference type="EMBL" id="JANIBJ010000042">
    <property type="protein sequence ID" value="MCQ8105974.1"/>
    <property type="molecule type" value="Genomic_DNA"/>
</dbReference>
<keyword evidence="2" id="KW-0805">Transcription regulation</keyword>
<dbReference type="PANTHER" id="PTHR30204:SF69">
    <property type="entry name" value="MERR-FAMILY TRANSCRIPTIONAL REGULATOR"/>
    <property type="match status" value="1"/>
</dbReference>
<dbReference type="SUPFAM" id="SSF46955">
    <property type="entry name" value="Putative DNA-binding domain"/>
    <property type="match status" value="1"/>
</dbReference>
<dbReference type="PROSITE" id="PS50937">
    <property type="entry name" value="HTH_MERR_2"/>
    <property type="match status" value="1"/>
</dbReference>
<keyword evidence="7" id="KW-1185">Reference proteome</keyword>
<gene>
    <name evidence="6" type="ORF">NP590_17835</name>
</gene>
<dbReference type="InterPro" id="IPR000551">
    <property type="entry name" value="MerR-type_HTH_dom"/>
</dbReference>
<keyword evidence="1" id="KW-0678">Repressor</keyword>
<protein>
    <submittedName>
        <fullName evidence="6">MerR family DNA-binding transcriptional regulator</fullName>
    </submittedName>
</protein>
<evidence type="ECO:0000313" key="7">
    <source>
        <dbReference type="Proteomes" id="UP001524499"/>
    </source>
</evidence>
<evidence type="ECO:0000256" key="2">
    <source>
        <dbReference type="ARBA" id="ARBA00023015"/>
    </source>
</evidence>
<name>A0ABT1TKG2_9GAMM</name>
<feature type="domain" description="HTH merR-type" evidence="5">
    <location>
        <begin position="4"/>
        <end position="59"/>
    </location>
</feature>
<keyword evidence="4" id="KW-0804">Transcription</keyword>
<dbReference type="Pfam" id="PF00376">
    <property type="entry name" value="MerR"/>
    <property type="match status" value="1"/>
</dbReference>
<comment type="caution">
    <text evidence="6">The sequence shown here is derived from an EMBL/GenBank/DDBJ whole genome shotgun (WGS) entry which is preliminary data.</text>
</comment>
<evidence type="ECO:0000259" key="5">
    <source>
        <dbReference type="PROSITE" id="PS50937"/>
    </source>
</evidence>
<proteinExistence type="predicted"/>
<dbReference type="CDD" id="cd04761">
    <property type="entry name" value="HTH_MerR-SF"/>
    <property type="match status" value="1"/>
</dbReference>
<organism evidence="6 7">
    <name type="scientific">Methylomonas subterranea</name>
    <dbReference type="NCBI Taxonomy" id="2952225"/>
    <lineage>
        <taxon>Bacteria</taxon>
        <taxon>Pseudomonadati</taxon>
        <taxon>Pseudomonadota</taxon>
        <taxon>Gammaproteobacteria</taxon>
        <taxon>Methylococcales</taxon>
        <taxon>Methylococcaceae</taxon>
        <taxon>Methylomonas</taxon>
    </lineage>
</organism>
<dbReference type="PANTHER" id="PTHR30204">
    <property type="entry name" value="REDOX-CYCLING DRUG-SENSING TRANSCRIPTIONAL ACTIVATOR SOXR"/>
    <property type="match status" value="1"/>
</dbReference>
<evidence type="ECO:0000256" key="4">
    <source>
        <dbReference type="ARBA" id="ARBA00023163"/>
    </source>
</evidence>
<dbReference type="GO" id="GO:0003677">
    <property type="term" value="F:DNA binding"/>
    <property type="evidence" value="ECO:0007669"/>
    <property type="project" value="UniProtKB-KW"/>
</dbReference>
<evidence type="ECO:0000256" key="1">
    <source>
        <dbReference type="ARBA" id="ARBA00022491"/>
    </source>
</evidence>
<dbReference type="Gene3D" id="1.10.1660.10">
    <property type="match status" value="1"/>
</dbReference>